<feature type="domain" description="DUF3071" evidence="2">
    <location>
        <begin position="27"/>
        <end position="204"/>
    </location>
</feature>
<feature type="region of interest" description="Disordered" evidence="1">
    <location>
        <begin position="273"/>
        <end position="350"/>
    </location>
</feature>
<name>A0A1I1FPC2_9ACTN</name>
<evidence type="ECO:0000256" key="1">
    <source>
        <dbReference type="SAM" id="MobiDB-lite"/>
    </source>
</evidence>
<feature type="compositionally biased region" description="Basic and acidic residues" evidence="1">
    <location>
        <begin position="294"/>
        <end position="305"/>
    </location>
</feature>
<dbReference type="OrthoDB" id="5180791at2"/>
<dbReference type="InterPro" id="IPR021421">
    <property type="entry name" value="DUF3071"/>
</dbReference>
<organism evidence="3 4">
    <name type="scientific">Nocardioides terrae</name>
    <dbReference type="NCBI Taxonomy" id="574651"/>
    <lineage>
        <taxon>Bacteria</taxon>
        <taxon>Bacillati</taxon>
        <taxon>Actinomycetota</taxon>
        <taxon>Actinomycetes</taxon>
        <taxon>Propionibacteriales</taxon>
        <taxon>Nocardioidaceae</taxon>
        <taxon>Nocardioides</taxon>
    </lineage>
</organism>
<dbReference type="Proteomes" id="UP000198832">
    <property type="component" value="Unassembled WGS sequence"/>
</dbReference>
<evidence type="ECO:0000313" key="4">
    <source>
        <dbReference type="Proteomes" id="UP000198832"/>
    </source>
</evidence>
<dbReference type="NCBIfam" id="NF040712">
    <property type="entry name" value="SepH"/>
    <property type="match status" value="1"/>
</dbReference>
<sequence length="350" mass="37679">MSAEELPHLMTPVPDQGPAPEPSGRPRQLTPVTVTRDGARLILVDQDGNEFAIAVDDSLRTALPTPPAAADQPRRSEKTPMTAPTLRPRDIQTRIRSGESPESVADAAGTTVEKIMPFAAPVIAEREHIAERALKASVRRRPAETTAASASARTLGSAVAAHLSNLDVLADTVEWDAWRRTDGRWSLVAIYETPSRSGTAELTFDPPGNFVSLDNDDARWLVGDLVVPEPEPVRDDLAQVRERRLAPVPKATAVIDDVLPIDEPLEAFLPEAPTTTGAETPVAEPVIEPTVEAEPERRPERRPEQEAPAAEASPEPAPAPEQPARRTPAKKRGRASVPSWDEIMFGGGGS</sequence>
<dbReference type="EMBL" id="FOLB01000003">
    <property type="protein sequence ID" value="SFC00866.1"/>
    <property type="molecule type" value="Genomic_DNA"/>
</dbReference>
<feature type="region of interest" description="Disordered" evidence="1">
    <location>
        <begin position="1"/>
        <end position="33"/>
    </location>
</feature>
<dbReference type="AlphaFoldDB" id="A0A1I1FPC2"/>
<reference evidence="3 4" key="1">
    <citation type="submission" date="2016-10" db="EMBL/GenBank/DDBJ databases">
        <authorList>
            <person name="de Groot N.N."/>
        </authorList>
    </citation>
    <scope>NUCLEOTIDE SEQUENCE [LARGE SCALE GENOMIC DNA]</scope>
    <source>
        <strain evidence="3 4">CGMCC 1.7056</strain>
    </source>
</reference>
<dbReference type="Pfam" id="PF11268">
    <property type="entry name" value="DUF3071"/>
    <property type="match status" value="1"/>
</dbReference>
<feature type="region of interest" description="Disordered" evidence="1">
    <location>
        <begin position="60"/>
        <end position="85"/>
    </location>
</feature>
<dbReference type="STRING" id="574651.SAMN04487968_10364"/>
<gene>
    <name evidence="3" type="ORF">SAMN04487968_10364</name>
</gene>
<keyword evidence="4" id="KW-1185">Reference proteome</keyword>
<proteinExistence type="predicted"/>
<protein>
    <recommendedName>
        <fullName evidence="2">DUF3071 domain-containing protein</fullName>
    </recommendedName>
</protein>
<evidence type="ECO:0000259" key="2">
    <source>
        <dbReference type="Pfam" id="PF11268"/>
    </source>
</evidence>
<feature type="compositionally biased region" description="Low complexity" evidence="1">
    <location>
        <begin position="273"/>
        <end position="292"/>
    </location>
</feature>
<accession>A0A1I1FPC2</accession>
<dbReference type="InterPro" id="IPR047682">
    <property type="entry name" value="SepH-like"/>
</dbReference>
<evidence type="ECO:0000313" key="3">
    <source>
        <dbReference type="EMBL" id="SFC00866.1"/>
    </source>
</evidence>